<sequence>MDDKFINYRVKVHTKDKAFVEGTLIRIDKYRNILLEDSEEFRKGYLKNPREYLGLIIIPGANIKYIEYLYKQKK</sequence>
<dbReference type="Proteomes" id="UP001334084">
    <property type="component" value="Chromosome 7"/>
</dbReference>
<accession>A0AAX4JDJ7</accession>
<dbReference type="Pfam" id="PF01423">
    <property type="entry name" value="LSM"/>
    <property type="match status" value="1"/>
</dbReference>
<keyword evidence="2" id="KW-0687">Ribonucleoprotein</keyword>
<dbReference type="RefSeq" id="XP_065330191.1">
    <property type="nucleotide sequence ID" value="XM_065474119.1"/>
</dbReference>
<proteinExistence type="predicted"/>
<name>A0AAX4JDJ7_9MICR</name>
<keyword evidence="3" id="KW-1185">Reference proteome</keyword>
<organism evidence="2 3">
    <name type="scientific">Vairimorpha necatrix</name>
    <dbReference type="NCBI Taxonomy" id="6039"/>
    <lineage>
        <taxon>Eukaryota</taxon>
        <taxon>Fungi</taxon>
        <taxon>Fungi incertae sedis</taxon>
        <taxon>Microsporidia</taxon>
        <taxon>Nosematidae</taxon>
        <taxon>Vairimorpha</taxon>
    </lineage>
</organism>
<evidence type="ECO:0000313" key="3">
    <source>
        <dbReference type="Proteomes" id="UP001334084"/>
    </source>
</evidence>
<dbReference type="Gene3D" id="2.30.30.100">
    <property type="match status" value="1"/>
</dbReference>
<dbReference type="SMART" id="SM00651">
    <property type="entry name" value="Sm"/>
    <property type="match status" value="1"/>
</dbReference>
<dbReference type="InterPro" id="IPR010920">
    <property type="entry name" value="LSM_dom_sf"/>
</dbReference>
<dbReference type="KEGG" id="vnx:VNE69_07114"/>
<dbReference type="EMBL" id="CP142732">
    <property type="protein sequence ID" value="WUR04046.1"/>
    <property type="molecule type" value="Genomic_DNA"/>
</dbReference>
<dbReference type="InterPro" id="IPR001163">
    <property type="entry name" value="Sm_dom_euk/arc"/>
</dbReference>
<dbReference type="SUPFAM" id="SSF50182">
    <property type="entry name" value="Sm-like ribonucleoproteins"/>
    <property type="match status" value="1"/>
</dbReference>
<dbReference type="GO" id="GO:1990904">
    <property type="term" value="C:ribonucleoprotein complex"/>
    <property type="evidence" value="ECO:0007669"/>
    <property type="project" value="UniProtKB-KW"/>
</dbReference>
<feature type="domain" description="Sm" evidence="1">
    <location>
        <begin position="1"/>
        <end position="68"/>
    </location>
</feature>
<evidence type="ECO:0000313" key="2">
    <source>
        <dbReference type="EMBL" id="WUR04046.1"/>
    </source>
</evidence>
<gene>
    <name evidence="2" type="ORF">VNE69_07114</name>
</gene>
<dbReference type="AlphaFoldDB" id="A0AAX4JDJ7"/>
<protein>
    <submittedName>
        <fullName evidence="2">Small nuclear ribonucleoprotein</fullName>
    </submittedName>
</protein>
<dbReference type="InterPro" id="IPR050914">
    <property type="entry name" value="snRNP_SmB/NAA38-like"/>
</dbReference>
<dbReference type="PANTHER" id="PTHR10701">
    <property type="entry name" value="SMALL NUCLEAR RIBONUCLEOPROTEIN-ASSOCIATED PROTEIN B AND N"/>
    <property type="match status" value="1"/>
</dbReference>
<reference evidence="2" key="1">
    <citation type="journal article" date="2024" name="BMC Genomics">
        <title>Functional annotation of a divergent genome using sequence and structure-based similarity.</title>
        <authorList>
            <person name="Svedberg D."/>
            <person name="Winiger R.R."/>
            <person name="Berg A."/>
            <person name="Sharma H."/>
            <person name="Tellgren-Roth C."/>
            <person name="Debrunner-Vossbrinck B.A."/>
            <person name="Vossbrinck C.R."/>
            <person name="Barandun J."/>
        </authorList>
    </citation>
    <scope>NUCLEOTIDE SEQUENCE</scope>
    <source>
        <strain evidence="2">Illinois isolate</strain>
    </source>
</reference>
<dbReference type="GeneID" id="90541870"/>
<evidence type="ECO:0000259" key="1">
    <source>
        <dbReference type="SMART" id="SM00651"/>
    </source>
</evidence>